<dbReference type="InterPro" id="IPR036514">
    <property type="entry name" value="SGNH_hydro_sf"/>
</dbReference>
<reference evidence="4 5" key="1">
    <citation type="journal article" date="2020" name="Syst. Appl. Microbiol.">
        <title>Alienimonas chondri sp. nov., a novel planctomycete isolated from the biofilm of the red alga Chondrus crispus.</title>
        <authorList>
            <person name="Vitorino I."/>
            <person name="Albuquerque L."/>
            <person name="Wiegand S."/>
            <person name="Kallscheuer N."/>
            <person name="da Costa M.S."/>
            <person name="Lobo-da-Cunha A."/>
            <person name="Jogler C."/>
            <person name="Lage O.M."/>
        </authorList>
    </citation>
    <scope>NUCLEOTIDE SEQUENCE [LARGE SCALE GENOMIC DNA]</scope>
    <source>
        <strain evidence="4 5">LzC2</strain>
    </source>
</reference>
<evidence type="ECO:0000259" key="3">
    <source>
        <dbReference type="Pfam" id="PF03629"/>
    </source>
</evidence>
<proteinExistence type="predicted"/>
<accession>A0ABX1V8A5</accession>
<organism evidence="4 5">
    <name type="scientific">Alienimonas chondri</name>
    <dbReference type="NCBI Taxonomy" id="2681879"/>
    <lineage>
        <taxon>Bacteria</taxon>
        <taxon>Pseudomonadati</taxon>
        <taxon>Planctomycetota</taxon>
        <taxon>Planctomycetia</taxon>
        <taxon>Planctomycetales</taxon>
        <taxon>Planctomycetaceae</taxon>
        <taxon>Alienimonas</taxon>
    </lineage>
</organism>
<evidence type="ECO:0000313" key="4">
    <source>
        <dbReference type="EMBL" id="NNJ24387.1"/>
    </source>
</evidence>
<dbReference type="PANTHER" id="PTHR31988:SF19">
    <property type="entry name" value="9-O-ACETYL-N-ACETYLNEURAMINIC ACID DEACETYLASE-RELATED"/>
    <property type="match status" value="1"/>
</dbReference>
<feature type="domain" description="Sialate O-acetylesterase" evidence="3">
    <location>
        <begin position="25"/>
        <end position="266"/>
    </location>
</feature>
<gene>
    <name evidence="4" type="ORF">LzC2_04440</name>
</gene>
<evidence type="ECO:0000256" key="2">
    <source>
        <dbReference type="SAM" id="SignalP"/>
    </source>
</evidence>
<evidence type="ECO:0000313" key="5">
    <source>
        <dbReference type="Proteomes" id="UP000609651"/>
    </source>
</evidence>
<dbReference type="EMBL" id="WTPX01000007">
    <property type="protein sequence ID" value="NNJ24387.1"/>
    <property type="molecule type" value="Genomic_DNA"/>
</dbReference>
<keyword evidence="5" id="KW-1185">Reference proteome</keyword>
<dbReference type="Proteomes" id="UP000609651">
    <property type="component" value="Unassembled WGS sequence"/>
</dbReference>
<dbReference type="InterPro" id="IPR052940">
    <property type="entry name" value="Carb_Esterase_6"/>
</dbReference>
<keyword evidence="2" id="KW-0732">Signal</keyword>
<feature type="signal peptide" evidence="2">
    <location>
        <begin position="1"/>
        <end position="22"/>
    </location>
</feature>
<dbReference type="Pfam" id="PF03629">
    <property type="entry name" value="SASA"/>
    <property type="match status" value="1"/>
</dbReference>
<dbReference type="SUPFAM" id="SSF52266">
    <property type="entry name" value="SGNH hydrolase"/>
    <property type="match status" value="1"/>
</dbReference>
<name>A0ABX1V8A5_9PLAN</name>
<dbReference type="InterPro" id="IPR005181">
    <property type="entry name" value="SASA"/>
</dbReference>
<dbReference type="PANTHER" id="PTHR31988">
    <property type="entry name" value="ESTERASE, PUTATIVE (DUF303)-RELATED"/>
    <property type="match status" value="1"/>
</dbReference>
<keyword evidence="1" id="KW-0378">Hydrolase</keyword>
<protein>
    <recommendedName>
        <fullName evidence="3">Sialate O-acetylesterase domain-containing protein</fullName>
    </recommendedName>
</protein>
<feature type="chain" id="PRO_5045106977" description="Sialate O-acetylesterase domain-containing protein" evidence="2">
    <location>
        <begin position="23"/>
        <end position="407"/>
    </location>
</feature>
<dbReference type="RefSeq" id="WP_171183272.1">
    <property type="nucleotide sequence ID" value="NZ_WTPX01000007.1"/>
</dbReference>
<sequence length="407" mass="44654">MLIRSLLAAALAVCCASQTAAAGPLKVFVLAGQSNMQGHAHIRTMDAMALDPETAPLLAKMRDENGTPRVLDDVWISSLGSADEVRTGKLTAGFGADARGPKIGPEFTFGIAMHEALDKPILIIKTAWGGKSLHTDFRPPSAGPYEFNEAQLENFAKRDVDVDQAKAEKAEATGRYYRLMTEHVKTVLKDVGEVVPNYDPEQGYELAGFVWFQGWNDMVDGGAYPDRGRAGGYDQYAELMATFIRDMRRDLDAPKLPFVIGVLGVGGPVEDYGPDQQRYRETHANFRAAMAAPAALPEFQGNVAAVRTERYWDMDVVALRLREKPLKERKDQINAAVKSGDLSREEGDAAIKELYAAAFSPRELTILNDSTSNFDFHYMGSAKIMSQIGRGFAEAMAEMIQPPRKAN</sequence>
<comment type="caution">
    <text evidence="4">The sequence shown here is derived from an EMBL/GenBank/DDBJ whole genome shotgun (WGS) entry which is preliminary data.</text>
</comment>
<evidence type="ECO:0000256" key="1">
    <source>
        <dbReference type="ARBA" id="ARBA00022801"/>
    </source>
</evidence>
<dbReference type="Gene3D" id="3.40.50.1110">
    <property type="entry name" value="SGNH hydrolase"/>
    <property type="match status" value="1"/>
</dbReference>